<sequence>MCAGKTRSVVSRRDILNTMVNMHLTGGRERAVAVVDVSPGSASVAVLSVSGHSPANVIATGHSKLTLEERTFKQATAQIGGQIQEAGKEALDAYAKDGHRSPITEVYVTVHAPWATTRSIRSGEEYGRDEVIHDSMVSKLAQGALAGAPDLDRAKLLEATVLRVQLNGYSTGQPAGKRAHEINAVSLVSECEPAVRSAIAEGVAQVFPVAKPAWRSGIRALMMLARESAIPGKHYLIVDMGVDTTHIVSVRGAAFEQRVVPEGVRTILSRIAGGKLPEDVLTSLRMLERDACSTEACEAVQKALALVEPELVRIFAGPIGQMAATRRAANDMLLVTHPDLEPWLGRLFSRIDFSQFTVTTLPFIVCTPSSIHMDRWISGEVADDSLAVASALVNIESQE</sequence>
<evidence type="ECO:0000313" key="1">
    <source>
        <dbReference type="EMBL" id="OGG70745.1"/>
    </source>
</evidence>
<dbReference type="AlphaFoldDB" id="A0A1F6EAP5"/>
<evidence type="ECO:0008006" key="3">
    <source>
        <dbReference type="Google" id="ProtNLM"/>
    </source>
</evidence>
<comment type="caution">
    <text evidence="1">The sequence shown here is derived from an EMBL/GenBank/DDBJ whole genome shotgun (WGS) entry which is preliminary data.</text>
</comment>
<proteinExistence type="predicted"/>
<reference evidence="1 2" key="1">
    <citation type="journal article" date="2016" name="Nat. Commun.">
        <title>Thousands of microbial genomes shed light on interconnected biogeochemical processes in an aquifer system.</title>
        <authorList>
            <person name="Anantharaman K."/>
            <person name="Brown C.T."/>
            <person name="Hug L.A."/>
            <person name="Sharon I."/>
            <person name="Castelle C.J."/>
            <person name="Probst A.J."/>
            <person name="Thomas B.C."/>
            <person name="Singh A."/>
            <person name="Wilkins M.J."/>
            <person name="Karaoz U."/>
            <person name="Brodie E.L."/>
            <person name="Williams K.H."/>
            <person name="Hubbard S.S."/>
            <person name="Banfield J.F."/>
        </authorList>
    </citation>
    <scope>NUCLEOTIDE SEQUENCE [LARGE SCALE GENOMIC DNA]</scope>
</reference>
<organism evidence="1 2">
    <name type="scientific">Candidatus Kaiserbacteria bacterium RIFCSPHIGHO2_02_FULL_55_25</name>
    <dbReference type="NCBI Taxonomy" id="1798498"/>
    <lineage>
        <taxon>Bacteria</taxon>
        <taxon>Candidatus Kaiseribacteriota</taxon>
    </lineage>
</organism>
<dbReference type="Proteomes" id="UP000176914">
    <property type="component" value="Unassembled WGS sequence"/>
</dbReference>
<protein>
    <recommendedName>
        <fullName evidence="3">SHS2 domain-containing protein</fullName>
    </recommendedName>
</protein>
<name>A0A1F6EAP5_9BACT</name>
<gene>
    <name evidence="1" type="ORF">A3C20_04460</name>
</gene>
<dbReference type="EMBL" id="MFLL01000001">
    <property type="protein sequence ID" value="OGG70745.1"/>
    <property type="molecule type" value="Genomic_DNA"/>
</dbReference>
<evidence type="ECO:0000313" key="2">
    <source>
        <dbReference type="Proteomes" id="UP000176914"/>
    </source>
</evidence>
<accession>A0A1F6EAP5</accession>